<keyword evidence="3" id="KW-1185">Reference proteome</keyword>
<dbReference type="Proteomes" id="UP000198598">
    <property type="component" value="Unassembled WGS sequence"/>
</dbReference>
<protein>
    <submittedName>
        <fullName evidence="2">Uncharacterized protein</fullName>
    </submittedName>
</protein>
<reference evidence="2 3" key="1">
    <citation type="submission" date="2016-10" db="EMBL/GenBank/DDBJ databases">
        <authorList>
            <person name="de Groot N.N."/>
        </authorList>
    </citation>
    <scope>NUCLEOTIDE SEQUENCE [LARGE SCALE GENOMIC DNA]</scope>
    <source>
        <strain evidence="2 3">DSM 26130</strain>
    </source>
</reference>
<organism evidence="2 3">
    <name type="scientific">Spirosoma endophyticum</name>
    <dbReference type="NCBI Taxonomy" id="662367"/>
    <lineage>
        <taxon>Bacteria</taxon>
        <taxon>Pseudomonadati</taxon>
        <taxon>Bacteroidota</taxon>
        <taxon>Cytophagia</taxon>
        <taxon>Cytophagales</taxon>
        <taxon>Cytophagaceae</taxon>
        <taxon>Spirosoma</taxon>
    </lineage>
</organism>
<proteinExistence type="predicted"/>
<dbReference type="AlphaFoldDB" id="A0A1I1MBY5"/>
<accession>A0A1I1MBY5</accession>
<feature type="region of interest" description="Disordered" evidence="1">
    <location>
        <begin position="1"/>
        <end position="20"/>
    </location>
</feature>
<name>A0A1I1MBY5_9BACT</name>
<sequence>MTSPLAGTASTIGKRANGCDTMSNHDSSYLIEQLLNNNLSRAELDEFLAGLHNVDAIQAYSDVLEAHFNELIRQNNHTPAPDTQAE</sequence>
<evidence type="ECO:0000313" key="3">
    <source>
        <dbReference type="Proteomes" id="UP000198598"/>
    </source>
</evidence>
<evidence type="ECO:0000256" key="1">
    <source>
        <dbReference type="SAM" id="MobiDB-lite"/>
    </source>
</evidence>
<feature type="compositionally biased region" description="Polar residues" evidence="1">
    <location>
        <begin position="1"/>
        <end position="11"/>
    </location>
</feature>
<dbReference type="STRING" id="662367.SAMN05216167_102423"/>
<gene>
    <name evidence="2" type="ORF">SAMN05216167_102423</name>
</gene>
<evidence type="ECO:0000313" key="2">
    <source>
        <dbReference type="EMBL" id="SFC79180.1"/>
    </source>
</evidence>
<dbReference type="EMBL" id="FOLQ01000002">
    <property type="protein sequence ID" value="SFC79180.1"/>
    <property type="molecule type" value="Genomic_DNA"/>
</dbReference>